<evidence type="ECO:0000313" key="1">
    <source>
        <dbReference type="EMBL" id="KAJ8915157.1"/>
    </source>
</evidence>
<gene>
    <name evidence="1" type="ORF">NQ315_000409</name>
</gene>
<organism evidence="1 2">
    <name type="scientific">Exocentrus adspersus</name>
    <dbReference type="NCBI Taxonomy" id="1586481"/>
    <lineage>
        <taxon>Eukaryota</taxon>
        <taxon>Metazoa</taxon>
        <taxon>Ecdysozoa</taxon>
        <taxon>Arthropoda</taxon>
        <taxon>Hexapoda</taxon>
        <taxon>Insecta</taxon>
        <taxon>Pterygota</taxon>
        <taxon>Neoptera</taxon>
        <taxon>Endopterygota</taxon>
        <taxon>Coleoptera</taxon>
        <taxon>Polyphaga</taxon>
        <taxon>Cucujiformia</taxon>
        <taxon>Chrysomeloidea</taxon>
        <taxon>Cerambycidae</taxon>
        <taxon>Lamiinae</taxon>
        <taxon>Acanthocinini</taxon>
        <taxon>Exocentrus</taxon>
    </lineage>
</organism>
<evidence type="ECO:0008006" key="3">
    <source>
        <dbReference type="Google" id="ProtNLM"/>
    </source>
</evidence>
<keyword evidence="2" id="KW-1185">Reference proteome</keyword>
<accession>A0AAV8VMF3</accession>
<dbReference type="AlphaFoldDB" id="A0AAV8VMF3"/>
<proteinExistence type="predicted"/>
<evidence type="ECO:0000313" key="2">
    <source>
        <dbReference type="Proteomes" id="UP001159042"/>
    </source>
</evidence>
<protein>
    <recommendedName>
        <fullName evidence="3">Sodefrin-like factor</fullName>
    </recommendedName>
</protein>
<sequence>MVLLFNLRNMSVQDCCYSAVLLLVFVSSGNSLECFNCTATISPGPGDACAGIGSVQKCQDPAVCLSVSYTIEVAVQQVKQYTTHKSCYLKMDGNECETFQKNLKTLLPSDVKLGMGDCFTCEAKGCNEVSLSSEKNKESSAGSLTEKLSVFQKLDVYAR</sequence>
<reference evidence="1 2" key="1">
    <citation type="journal article" date="2023" name="Insect Mol. Biol.">
        <title>Genome sequencing provides insights into the evolution of gene families encoding plant cell wall-degrading enzymes in longhorned beetles.</title>
        <authorList>
            <person name="Shin N.R."/>
            <person name="Okamura Y."/>
            <person name="Kirsch R."/>
            <person name="Pauchet Y."/>
        </authorList>
    </citation>
    <scope>NUCLEOTIDE SEQUENCE [LARGE SCALE GENOMIC DNA]</scope>
    <source>
        <strain evidence="1">EAD_L_NR</strain>
    </source>
</reference>
<name>A0AAV8VMF3_9CUCU</name>
<dbReference type="Proteomes" id="UP001159042">
    <property type="component" value="Unassembled WGS sequence"/>
</dbReference>
<comment type="caution">
    <text evidence="1">The sequence shown here is derived from an EMBL/GenBank/DDBJ whole genome shotgun (WGS) entry which is preliminary data.</text>
</comment>
<dbReference type="EMBL" id="JANEYG010000057">
    <property type="protein sequence ID" value="KAJ8915157.1"/>
    <property type="molecule type" value="Genomic_DNA"/>
</dbReference>